<name>A0A1I5TGJ9_9PSEU</name>
<evidence type="ECO:0000313" key="7">
    <source>
        <dbReference type="Proteomes" id="UP000198727"/>
    </source>
</evidence>
<dbReference type="Pfam" id="PF01497">
    <property type="entry name" value="Peripla_BP_2"/>
    <property type="match status" value="1"/>
</dbReference>
<evidence type="ECO:0000256" key="2">
    <source>
        <dbReference type="ARBA" id="ARBA00008814"/>
    </source>
</evidence>
<feature type="domain" description="Fe/B12 periplasmic-binding" evidence="5">
    <location>
        <begin position="43"/>
        <end position="315"/>
    </location>
</feature>
<evidence type="ECO:0000256" key="1">
    <source>
        <dbReference type="ARBA" id="ARBA00004196"/>
    </source>
</evidence>
<reference evidence="7" key="1">
    <citation type="submission" date="2016-10" db="EMBL/GenBank/DDBJ databases">
        <authorList>
            <person name="Varghese N."/>
            <person name="Submissions S."/>
        </authorList>
    </citation>
    <scope>NUCLEOTIDE SEQUENCE [LARGE SCALE GENOMIC DNA]</scope>
    <source>
        <strain evidence="7">CGMCC 4.5579</strain>
    </source>
</reference>
<keyword evidence="3" id="KW-0813">Transport</keyword>
<dbReference type="PANTHER" id="PTHR30532">
    <property type="entry name" value="IRON III DICITRATE-BINDING PERIPLASMIC PROTEIN"/>
    <property type="match status" value="1"/>
</dbReference>
<comment type="similarity">
    <text evidence="2">Belongs to the bacterial solute-binding protein 8 family.</text>
</comment>
<dbReference type="Proteomes" id="UP000198727">
    <property type="component" value="Unassembled WGS sequence"/>
</dbReference>
<dbReference type="EMBL" id="FOWW01000003">
    <property type="protein sequence ID" value="SFP82048.1"/>
    <property type="molecule type" value="Genomic_DNA"/>
</dbReference>
<comment type="subcellular location">
    <subcellularLocation>
        <location evidence="1">Cell envelope</location>
    </subcellularLocation>
</comment>
<dbReference type="AlphaFoldDB" id="A0A1I5TGJ9"/>
<evidence type="ECO:0000313" key="6">
    <source>
        <dbReference type="EMBL" id="SFP82048.1"/>
    </source>
</evidence>
<dbReference type="OrthoDB" id="7941913at2"/>
<dbReference type="SUPFAM" id="SSF53807">
    <property type="entry name" value="Helical backbone' metal receptor"/>
    <property type="match status" value="1"/>
</dbReference>
<dbReference type="PROSITE" id="PS50983">
    <property type="entry name" value="FE_B12_PBP"/>
    <property type="match status" value="1"/>
</dbReference>
<accession>A0A1I5TGJ9</accession>
<evidence type="ECO:0000256" key="3">
    <source>
        <dbReference type="ARBA" id="ARBA00022448"/>
    </source>
</evidence>
<proteinExistence type="inferred from homology"/>
<evidence type="ECO:0000256" key="4">
    <source>
        <dbReference type="ARBA" id="ARBA00022729"/>
    </source>
</evidence>
<dbReference type="InterPro" id="IPR051313">
    <property type="entry name" value="Bact_iron-sidero_bind"/>
</dbReference>
<dbReference type="GO" id="GO:0030288">
    <property type="term" value="C:outer membrane-bounded periplasmic space"/>
    <property type="evidence" value="ECO:0007669"/>
    <property type="project" value="TreeGrafter"/>
</dbReference>
<evidence type="ECO:0000259" key="5">
    <source>
        <dbReference type="PROSITE" id="PS50983"/>
    </source>
</evidence>
<organism evidence="6 7">
    <name type="scientific">Amycolatopsis arida</name>
    <dbReference type="NCBI Taxonomy" id="587909"/>
    <lineage>
        <taxon>Bacteria</taxon>
        <taxon>Bacillati</taxon>
        <taxon>Actinomycetota</taxon>
        <taxon>Actinomycetes</taxon>
        <taxon>Pseudonocardiales</taxon>
        <taxon>Pseudonocardiaceae</taxon>
        <taxon>Amycolatopsis</taxon>
    </lineage>
</organism>
<dbReference type="PANTHER" id="PTHR30532:SF24">
    <property type="entry name" value="FERRIC ENTEROBACTIN-BINDING PERIPLASMIC PROTEIN FEPB"/>
    <property type="match status" value="1"/>
</dbReference>
<gene>
    <name evidence="6" type="ORF">SAMN05421810_103517</name>
</gene>
<sequence length="315" mass="33851">MAALGLVGGLAACGYREEAPSGTGATWTYTDDRGRVLDGPRPTRIVAQVTAAAALWEFGVRPVGIFGPATLPDGRPTSQAGAVDVASVTSLGNVWGEFDFDAYVGLRPELLVSVVYQNDELWYVPAEQVDQVERAAPTVGVNLAGVPMLDAIGEFADLAAALGADVQTPAVTDAKAAFERADQEFAAVVRERLSGQRVLVTSATQDHLYVGEPNAFPSVKHLMQRGMPLVVPEQTTDSGYWEALSWENAGKYPVDVILLDSREGNLQADDLAAFPTWARLPAVRAGRVISWNMELPFSYRALATELTHLTDHLRT</sequence>
<keyword evidence="4" id="KW-0732">Signal</keyword>
<protein>
    <submittedName>
        <fullName evidence="6">Iron complex transport system substrate-binding protein</fullName>
    </submittedName>
</protein>
<dbReference type="InterPro" id="IPR002491">
    <property type="entry name" value="ABC_transptr_periplasmic_BD"/>
</dbReference>
<dbReference type="STRING" id="587909.SAMN05421810_103517"/>
<dbReference type="Gene3D" id="3.40.50.1980">
    <property type="entry name" value="Nitrogenase molybdenum iron protein domain"/>
    <property type="match status" value="2"/>
</dbReference>
<dbReference type="GO" id="GO:1901678">
    <property type="term" value="P:iron coordination entity transport"/>
    <property type="evidence" value="ECO:0007669"/>
    <property type="project" value="UniProtKB-ARBA"/>
</dbReference>
<keyword evidence="7" id="KW-1185">Reference proteome</keyword>